<evidence type="ECO:0000256" key="1">
    <source>
        <dbReference type="ARBA" id="ARBA00009986"/>
    </source>
</evidence>
<dbReference type="CDD" id="cd07138">
    <property type="entry name" value="ALDH_CddD_SSP0762"/>
    <property type="match status" value="1"/>
</dbReference>
<reference evidence="6 7" key="1">
    <citation type="submission" date="2024-06" db="EMBL/GenBank/DDBJ databases">
        <title>The Natural Products Discovery Center: Release of the First 8490 Sequenced Strains for Exploring Actinobacteria Biosynthetic Diversity.</title>
        <authorList>
            <person name="Kalkreuter E."/>
            <person name="Kautsar S.A."/>
            <person name="Yang D."/>
            <person name="Bader C.D."/>
            <person name="Teijaro C.N."/>
            <person name="Fluegel L."/>
            <person name="Davis C.M."/>
            <person name="Simpson J.R."/>
            <person name="Lauterbach L."/>
            <person name="Steele A.D."/>
            <person name="Gui C."/>
            <person name="Meng S."/>
            <person name="Li G."/>
            <person name="Viehrig K."/>
            <person name="Ye F."/>
            <person name="Su P."/>
            <person name="Kiefer A.F."/>
            <person name="Nichols A."/>
            <person name="Cepeda A.J."/>
            <person name="Yan W."/>
            <person name="Fan B."/>
            <person name="Jiang Y."/>
            <person name="Adhikari A."/>
            <person name="Zheng C.-J."/>
            <person name="Schuster L."/>
            <person name="Cowan T.M."/>
            <person name="Smanski M.J."/>
            <person name="Chevrette M.G."/>
            <person name="De Carvalho L.P.S."/>
            <person name="Shen B."/>
        </authorList>
    </citation>
    <scope>NUCLEOTIDE SEQUENCE [LARGE SCALE GENOMIC DNA]</scope>
    <source>
        <strain evidence="6 7">NPDC048274</strain>
    </source>
</reference>
<dbReference type="SUPFAM" id="SSF53720">
    <property type="entry name" value="ALDH-like"/>
    <property type="match status" value="1"/>
</dbReference>
<feature type="domain" description="Aldehyde dehydrogenase" evidence="5">
    <location>
        <begin position="13"/>
        <end position="459"/>
    </location>
</feature>
<dbReference type="InterPro" id="IPR015590">
    <property type="entry name" value="Aldehyde_DH_dom"/>
</dbReference>
<name>A0ABV3EFL1_9ACTN</name>
<accession>A0ABV3EFL1</accession>
<dbReference type="InterPro" id="IPR016161">
    <property type="entry name" value="Ald_DH/histidinol_DH"/>
</dbReference>
<proteinExistence type="inferred from homology"/>
<evidence type="ECO:0000259" key="5">
    <source>
        <dbReference type="Pfam" id="PF00171"/>
    </source>
</evidence>
<evidence type="ECO:0000313" key="7">
    <source>
        <dbReference type="Proteomes" id="UP001551582"/>
    </source>
</evidence>
<comment type="similarity">
    <text evidence="1 4">Belongs to the aldehyde dehydrogenase family.</text>
</comment>
<dbReference type="Gene3D" id="3.40.605.10">
    <property type="entry name" value="Aldehyde Dehydrogenase, Chain A, domain 1"/>
    <property type="match status" value="1"/>
</dbReference>
<comment type="caution">
    <text evidence="6">The sequence shown here is derived from an EMBL/GenBank/DDBJ whole genome shotgun (WGS) entry which is preliminary data.</text>
</comment>
<dbReference type="EMBL" id="JBEZLS010000038">
    <property type="protein sequence ID" value="MEU9355941.1"/>
    <property type="molecule type" value="Genomic_DNA"/>
</dbReference>
<dbReference type="InterPro" id="IPR016162">
    <property type="entry name" value="Ald_DH_N"/>
</dbReference>
<dbReference type="Proteomes" id="UP001551582">
    <property type="component" value="Unassembled WGS sequence"/>
</dbReference>
<feature type="active site" evidence="3">
    <location>
        <position position="245"/>
    </location>
</feature>
<evidence type="ECO:0000313" key="6">
    <source>
        <dbReference type="EMBL" id="MEU9355941.1"/>
    </source>
</evidence>
<protein>
    <submittedName>
        <fullName evidence="6">Aldehyde dehydrogenase family protein</fullName>
    </submittedName>
</protein>
<dbReference type="InterPro" id="IPR029510">
    <property type="entry name" value="Ald_DH_CS_GLU"/>
</dbReference>
<dbReference type="PANTHER" id="PTHR42804">
    <property type="entry name" value="ALDEHYDE DEHYDROGENASE"/>
    <property type="match status" value="1"/>
</dbReference>
<dbReference type="InterPro" id="IPR016163">
    <property type="entry name" value="Ald_DH_C"/>
</dbReference>
<evidence type="ECO:0000256" key="4">
    <source>
        <dbReference type="RuleBase" id="RU003345"/>
    </source>
</evidence>
<evidence type="ECO:0000256" key="3">
    <source>
        <dbReference type="PROSITE-ProRule" id="PRU10007"/>
    </source>
</evidence>
<dbReference type="Gene3D" id="3.40.309.10">
    <property type="entry name" value="Aldehyde Dehydrogenase, Chain A, domain 2"/>
    <property type="match status" value="1"/>
</dbReference>
<keyword evidence="2 4" id="KW-0560">Oxidoreductase</keyword>
<evidence type="ECO:0000256" key="2">
    <source>
        <dbReference type="ARBA" id="ARBA00023002"/>
    </source>
</evidence>
<dbReference type="RefSeq" id="WP_359989310.1">
    <property type="nucleotide sequence ID" value="NZ_JBEZLS010000038.1"/>
</dbReference>
<gene>
    <name evidence="6" type="ORF">AB0D65_34330</name>
</gene>
<organism evidence="6 7">
    <name type="scientific">Streptomyces griseoloalbus</name>
    <dbReference type="NCBI Taxonomy" id="67303"/>
    <lineage>
        <taxon>Bacteria</taxon>
        <taxon>Bacillati</taxon>
        <taxon>Actinomycetota</taxon>
        <taxon>Actinomycetes</taxon>
        <taxon>Kitasatosporales</taxon>
        <taxon>Streptomycetaceae</taxon>
        <taxon>Streptomyces</taxon>
    </lineage>
</organism>
<dbReference type="PROSITE" id="PS00687">
    <property type="entry name" value="ALDEHYDE_DEHYDR_GLU"/>
    <property type="match status" value="1"/>
</dbReference>
<sequence>MKAYDGMYIDGAWRPAAGPDVIEVVNPADEQVIATVPAGTAEDVDAAVRAARAALPAWGATPPAERAARLAALRDVLAARQDEIAETVTAELGSPLKLSQAVHAGVPIAVAGSYAELAATYAFEERTGNSTVLHEPVGVVGAITPWNYPLHQIVAKTAPALAAGCTIVVKPAEDTPLVARLFAEAVHEAGVPAGVFNLVTGLGPVAGQALAEHPGVDLVSFTGSTAVGRRIGAIATGMVKKVALELGGKSANVILPSADLARAVNVGVANVMSNSGQTCSAWTRMLVHRDRYEEAVELAATAAAKYGDRIGPLVNAGQRERVRGYIEKGIAEGARLVAGGPESPREQGYHVSPTVFADVTPEMTIAQEEIFGPVLSILRYEDEEDALRIANGTVYGLAGAVWAGDEAEAVAFARRMETGQVDINGGRFNPLAPFGGYKQSGVGRELGVHGLTEYLQTKSFQF</sequence>
<keyword evidence="7" id="KW-1185">Reference proteome</keyword>
<dbReference type="PANTHER" id="PTHR42804:SF1">
    <property type="entry name" value="ALDEHYDE DEHYDROGENASE-RELATED"/>
    <property type="match status" value="1"/>
</dbReference>
<dbReference type="Pfam" id="PF00171">
    <property type="entry name" value="Aldedh"/>
    <property type="match status" value="1"/>
</dbReference>